<proteinExistence type="inferred from homology"/>
<evidence type="ECO:0000256" key="4">
    <source>
        <dbReference type="ARBA" id="ARBA00023263"/>
    </source>
</evidence>
<gene>
    <name evidence="7" type="ORF">OXR69_003635</name>
</gene>
<dbReference type="InterPro" id="IPR036937">
    <property type="entry name" value="Adhesion_dom_fimbrial_sf"/>
</dbReference>
<sequence>MSKIKKANLLFVLLGLVYSGSSFADINCTGTDNAFADTVTLGGTITVGDDIPDGTVLYNAQYRTNGYTALRCDSPTYTLANWVDYGSKPMPLSTWSSGALGGKVYQTNIAGIGAVVTGLTSYGSISGAIFPRQETTYKWVDSQGSNVGHGYQLWLIKIGPVAAGAVNGAILPTVESYIPATSGFTGLPITIGTVKFSGSINIVKGTCSASDVTVNMGTHNLVDFSGVGSTSAWKDASIILTNCSRFHGTYGSANTTVQIKGSGSFPTGTPNFNTFNVYLQPTSTEVLDAANGILNINAPSGDTAAVGFGIEVGWGEASGSPSVFNFNNPQSFTAPNDGSTTIRIPLAARYIQTQTSVMPGIANGRVTFVVDYM</sequence>
<dbReference type="Gene3D" id="2.60.40.3310">
    <property type="match status" value="1"/>
</dbReference>
<comment type="similarity">
    <text evidence="2">Belongs to the fimbrial protein family.</text>
</comment>
<keyword evidence="3 5" id="KW-0732">Signal</keyword>
<feature type="chain" id="PRO_5047177201" evidence="5">
    <location>
        <begin position="25"/>
        <end position="373"/>
    </location>
</feature>
<dbReference type="InterPro" id="IPR050263">
    <property type="entry name" value="Bact_Fimbrial_Adh_Pro"/>
</dbReference>
<dbReference type="InterPro" id="IPR008966">
    <property type="entry name" value="Adhesion_dom_sf"/>
</dbReference>
<accession>A0ABT6EB79</accession>
<name>A0ABT6EB79_9ENTR</name>
<dbReference type="SUPFAM" id="SSF49401">
    <property type="entry name" value="Bacterial adhesins"/>
    <property type="match status" value="1"/>
</dbReference>
<evidence type="ECO:0000313" key="8">
    <source>
        <dbReference type="Proteomes" id="UP001075001"/>
    </source>
</evidence>
<evidence type="ECO:0000256" key="1">
    <source>
        <dbReference type="ARBA" id="ARBA00004561"/>
    </source>
</evidence>
<dbReference type="RefSeq" id="WP_112216738.1">
    <property type="nucleotide sequence ID" value="NZ_CP036175.1"/>
</dbReference>
<evidence type="ECO:0000256" key="2">
    <source>
        <dbReference type="ARBA" id="ARBA00006671"/>
    </source>
</evidence>
<dbReference type="Proteomes" id="UP001075001">
    <property type="component" value="Unassembled WGS sequence"/>
</dbReference>
<dbReference type="EMBL" id="JAPQEX020000001">
    <property type="protein sequence ID" value="MDG1640982.1"/>
    <property type="molecule type" value="Genomic_DNA"/>
</dbReference>
<protein>
    <submittedName>
        <fullName evidence="7">Fimbrial protein</fullName>
    </submittedName>
</protein>
<comment type="subcellular location">
    <subcellularLocation>
        <location evidence="1">Fimbrium</location>
    </subcellularLocation>
</comment>
<keyword evidence="4" id="KW-0281">Fimbrium</keyword>
<evidence type="ECO:0000259" key="6">
    <source>
        <dbReference type="Pfam" id="PF00419"/>
    </source>
</evidence>
<evidence type="ECO:0000256" key="5">
    <source>
        <dbReference type="SAM" id="SignalP"/>
    </source>
</evidence>
<dbReference type="PANTHER" id="PTHR33420">
    <property type="entry name" value="FIMBRIAL SUBUNIT ELFA-RELATED"/>
    <property type="match status" value="1"/>
</dbReference>
<reference evidence="7" key="1">
    <citation type="submission" date="2023-03" db="EMBL/GenBank/DDBJ databases">
        <title>identification of new KPC variant in Klebsiella huaxiensis from the Hospital Sewage Samples in China.</title>
        <authorList>
            <person name="Wu Y."/>
        </authorList>
    </citation>
    <scope>NUCLEOTIDE SEQUENCE</scope>
    <source>
        <strain evidence="7">ZR-9</strain>
    </source>
</reference>
<dbReference type="Pfam" id="PF00419">
    <property type="entry name" value="Fimbrial"/>
    <property type="match status" value="1"/>
</dbReference>
<dbReference type="PANTHER" id="PTHR33420:SF12">
    <property type="entry name" value="FIMBRIN-LIKE PROTEIN FIMI-RELATED"/>
    <property type="match status" value="1"/>
</dbReference>
<feature type="signal peptide" evidence="5">
    <location>
        <begin position="1"/>
        <end position="24"/>
    </location>
</feature>
<organism evidence="7 8">
    <name type="scientific">Klebsiella huaxiensis</name>
    <dbReference type="NCBI Taxonomy" id="2153354"/>
    <lineage>
        <taxon>Bacteria</taxon>
        <taxon>Pseudomonadati</taxon>
        <taxon>Pseudomonadota</taxon>
        <taxon>Gammaproteobacteria</taxon>
        <taxon>Enterobacterales</taxon>
        <taxon>Enterobacteriaceae</taxon>
        <taxon>Klebsiella/Raoultella group</taxon>
        <taxon>Klebsiella</taxon>
    </lineage>
</organism>
<feature type="domain" description="Fimbrial-type adhesion" evidence="6">
    <location>
        <begin position="195"/>
        <end position="372"/>
    </location>
</feature>
<keyword evidence="8" id="KW-1185">Reference proteome</keyword>
<evidence type="ECO:0000256" key="3">
    <source>
        <dbReference type="ARBA" id="ARBA00022729"/>
    </source>
</evidence>
<dbReference type="InterPro" id="IPR000259">
    <property type="entry name" value="Adhesion_dom_fimbrial"/>
</dbReference>
<dbReference type="Gene3D" id="2.60.40.1090">
    <property type="entry name" value="Fimbrial-type adhesion domain"/>
    <property type="match status" value="1"/>
</dbReference>
<evidence type="ECO:0000313" key="7">
    <source>
        <dbReference type="EMBL" id="MDG1640982.1"/>
    </source>
</evidence>
<comment type="caution">
    <text evidence="7">The sequence shown here is derived from an EMBL/GenBank/DDBJ whole genome shotgun (WGS) entry which is preliminary data.</text>
</comment>